<keyword evidence="4" id="KW-1185">Reference proteome</keyword>
<evidence type="ECO:0000256" key="1">
    <source>
        <dbReference type="SAM" id="Phobius"/>
    </source>
</evidence>
<dbReference type="EMBL" id="CABPRZ010000009">
    <property type="protein sequence ID" value="VVE10725.1"/>
    <property type="molecule type" value="Genomic_DNA"/>
</dbReference>
<feature type="transmembrane region" description="Helical" evidence="1">
    <location>
        <begin position="66"/>
        <end position="87"/>
    </location>
</feature>
<keyword evidence="1" id="KW-0812">Transmembrane</keyword>
<dbReference type="InterPro" id="IPR019886">
    <property type="entry name" value="Na_symporter_ssu"/>
</dbReference>
<evidence type="ECO:0000313" key="4">
    <source>
        <dbReference type="Proteomes" id="UP000414233"/>
    </source>
</evidence>
<feature type="transmembrane region" description="Helical" evidence="1">
    <location>
        <begin position="30"/>
        <end position="51"/>
    </location>
</feature>
<reference evidence="3 4" key="1">
    <citation type="submission" date="2019-08" db="EMBL/GenBank/DDBJ databases">
        <authorList>
            <person name="Peeters C."/>
        </authorList>
    </citation>
    <scope>NUCLEOTIDE SEQUENCE [LARGE SCALE GENOMIC DNA]</scope>
    <source>
        <strain evidence="3 4">LMG 30175</strain>
    </source>
</reference>
<organism evidence="3 4">
    <name type="scientific">Pandoraea terrae</name>
    <dbReference type="NCBI Taxonomy" id="1537710"/>
    <lineage>
        <taxon>Bacteria</taxon>
        <taxon>Pseudomonadati</taxon>
        <taxon>Pseudomonadota</taxon>
        <taxon>Betaproteobacteria</taxon>
        <taxon>Burkholderiales</taxon>
        <taxon>Burkholderiaceae</taxon>
        <taxon>Pandoraea</taxon>
    </lineage>
</organism>
<evidence type="ECO:0000313" key="3">
    <source>
        <dbReference type="EMBL" id="VVE10725.1"/>
    </source>
</evidence>
<dbReference type="AlphaFoldDB" id="A0A5E4VI66"/>
<accession>A0A5E4VI66</accession>
<proteinExistence type="predicted"/>
<protein>
    <recommendedName>
        <fullName evidence="2">Sodium symporter small subunit domain-containing protein</fullName>
    </recommendedName>
</protein>
<name>A0A5E4VI66_9BURK</name>
<dbReference type="NCBIfam" id="TIGR03647">
    <property type="entry name" value="Na_symport_sm"/>
    <property type="match status" value="1"/>
</dbReference>
<dbReference type="OrthoDB" id="9797746at2"/>
<keyword evidence="1" id="KW-1133">Transmembrane helix</keyword>
<feature type="domain" description="Sodium symporter small subunit" evidence="2">
    <location>
        <begin position="24"/>
        <end position="96"/>
    </location>
</feature>
<sequence length="114" mass="12926">MPPDEAASFHDADWHAAAADVAGRHWRRSLWLVAVLLVIGFCVTFLPPFWAREWSSIRFAGWPLPFYMAAQGSILVDIVLIIVYALVQRRNDADYRRELHALRAARHAALSSGR</sequence>
<dbReference type="Pfam" id="PF13937">
    <property type="entry name" value="DUF4212"/>
    <property type="match status" value="1"/>
</dbReference>
<gene>
    <name evidence="3" type="ORF">PTE30175_02549</name>
</gene>
<evidence type="ECO:0000259" key="2">
    <source>
        <dbReference type="Pfam" id="PF13937"/>
    </source>
</evidence>
<keyword evidence="1" id="KW-0472">Membrane</keyword>
<dbReference type="Proteomes" id="UP000414233">
    <property type="component" value="Unassembled WGS sequence"/>
</dbReference>